<dbReference type="Proteomes" id="UP000281549">
    <property type="component" value="Unassembled WGS sequence"/>
</dbReference>
<dbReference type="InterPro" id="IPR038491">
    <property type="entry name" value="Velvet_dom_sf"/>
</dbReference>
<comment type="subcellular location">
    <subcellularLocation>
        <location evidence="1">Nucleus</location>
    </subcellularLocation>
</comment>
<evidence type="ECO:0000313" key="9">
    <source>
        <dbReference type="Proteomes" id="UP000030755"/>
    </source>
</evidence>
<dbReference type="GO" id="GO:0005634">
    <property type="term" value="C:nucleus"/>
    <property type="evidence" value="ECO:0007669"/>
    <property type="project" value="UniProtKB-SubCell"/>
</dbReference>
<dbReference type="EMBL" id="ML005125">
    <property type="protein sequence ID" value="RKP20017.1"/>
    <property type="molecule type" value="Genomic_DNA"/>
</dbReference>
<dbReference type="Gene3D" id="2.60.40.3960">
    <property type="entry name" value="Velvet domain"/>
    <property type="match status" value="1"/>
</dbReference>
<feature type="domain" description="Velvet" evidence="6">
    <location>
        <begin position="1"/>
        <end position="220"/>
    </location>
</feature>
<dbReference type="AlphaFoldDB" id="A0A075AXF6"/>
<evidence type="ECO:0000256" key="1">
    <source>
        <dbReference type="ARBA" id="ARBA00004123"/>
    </source>
</evidence>
<dbReference type="Pfam" id="PF11754">
    <property type="entry name" value="Velvet"/>
    <property type="match status" value="1"/>
</dbReference>
<reference evidence="10" key="2">
    <citation type="journal article" date="2018" name="Nat. Microbiol.">
        <title>Leveraging single-cell genomics to expand the fungal tree of life.</title>
        <authorList>
            <person name="Ahrendt S.R."/>
            <person name="Quandt C.A."/>
            <person name="Ciobanu D."/>
            <person name="Clum A."/>
            <person name="Salamov A."/>
            <person name="Andreopoulos B."/>
            <person name="Cheng J.F."/>
            <person name="Woyke T."/>
            <person name="Pelin A."/>
            <person name="Henrissat B."/>
            <person name="Reynolds N.K."/>
            <person name="Benny G.L."/>
            <person name="Smith M.E."/>
            <person name="James T.Y."/>
            <person name="Grigoriev I.V."/>
        </authorList>
    </citation>
    <scope>NUCLEOTIDE SEQUENCE [LARGE SCALE GENOMIC DNA]</scope>
    <source>
        <strain evidence="10">CSF55</strain>
    </source>
</reference>
<feature type="compositionally biased region" description="Basic residues" evidence="5">
    <location>
        <begin position="213"/>
        <end position="227"/>
    </location>
</feature>
<evidence type="ECO:0000256" key="5">
    <source>
        <dbReference type="SAM" id="MobiDB-lite"/>
    </source>
</evidence>
<evidence type="ECO:0000313" key="10">
    <source>
        <dbReference type="Proteomes" id="UP000281549"/>
    </source>
</evidence>
<keyword evidence="4" id="KW-0539">Nucleus</keyword>
<evidence type="ECO:0000313" key="7">
    <source>
        <dbReference type="EMBL" id="EPZ34995.1"/>
    </source>
</evidence>
<dbReference type="STRING" id="988480.A0A075AXF6"/>
<evidence type="ECO:0000313" key="8">
    <source>
        <dbReference type="EMBL" id="RKP20017.1"/>
    </source>
</evidence>
<dbReference type="InterPro" id="IPR021740">
    <property type="entry name" value="Velvet"/>
</dbReference>
<evidence type="ECO:0000256" key="2">
    <source>
        <dbReference type="ARBA" id="ARBA00023015"/>
    </source>
</evidence>
<proteinExistence type="predicted"/>
<name>A0A075AXF6_ROZAC</name>
<dbReference type="Proteomes" id="UP000030755">
    <property type="component" value="Unassembled WGS sequence"/>
</dbReference>
<dbReference type="PANTHER" id="PTHR33572:SF3">
    <property type="entry name" value="VELVET COMPLEX SUBUNIT B"/>
    <property type="match status" value="1"/>
</dbReference>
<dbReference type="HOGENOM" id="CLU_022491_0_2_1"/>
<evidence type="ECO:0000256" key="4">
    <source>
        <dbReference type="ARBA" id="ARBA00023242"/>
    </source>
</evidence>
<reference evidence="8" key="3">
    <citation type="submission" date="2018-08" db="EMBL/GenBank/DDBJ databases">
        <title>Leveraging single-cell genomics to expand the Fungal Tree of Life.</title>
        <authorList>
            <consortium name="DOE Joint Genome Institute"/>
            <person name="Ahrendt S.R."/>
            <person name="Quandt C.A."/>
            <person name="Ciobanu D."/>
            <person name="Clum A."/>
            <person name="Salamov A."/>
            <person name="Andreopoulos B."/>
            <person name="Cheng J.-F."/>
            <person name="Woyke T."/>
            <person name="Pelin A."/>
            <person name="Henrissat B."/>
            <person name="Reynolds N."/>
            <person name="Benny G.L."/>
            <person name="Smith M.E."/>
            <person name="James T.Y."/>
            <person name="Grigoriev I.V."/>
        </authorList>
    </citation>
    <scope>NUCLEOTIDE SEQUENCE</scope>
    <source>
        <strain evidence="8">CSF55</strain>
    </source>
</reference>
<gene>
    <name evidence="7" type="ORF">O9G_004345</name>
    <name evidence="8" type="ORF">ROZALSC1DRAFT_28452</name>
</gene>
<protein>
    <submittedName>
        <fullName evidence="7">Velvet factor domain-containing protein</fullName>
    </submittedName>
</protein>
<dbReference type="EMBL" id="KE560898">
    <property type="protein sequence ID" value="EPZ34995.1"/>
    <property type="molecule type" value="Genomic_DNA"/>
</dbReference>
<reference evidence="7 9" key="1">
    <citation type="journal article" date="2013" name="Curr. Biol.">
        <title>Shared signatures of parasitism and phylogenomics unite Cryptomycota and microsporidia.</title>
        <authorList>
            <person name="James T.Y."/>
            <person name="Pelin A."/>
            <person name="Bonen L."/>
            <person name="Ahrendt S."/>
            <person name="Sain D."/>
            <person name="Corradi N."/>
            <person name="Stajich J.E."/>
        </authorList>
    </citation>
    <scope>NUCLEOTIDE SEQUENCE [LARGE SCALE GENOMIC DNA]</scope>
    <source>
        <strain evidence="7 9">CSF55</strain>
        <strain evidence="7 9">CSF55</strain>
    </source>
</reference>
<dbReference type="InterPro" id="IPR037525">
    <property type="entry name" value="Velvet_dom"/>
</dbReference>
<keyword evidence="2" id="KW-0805">Transcription regulation</keyword>
<organism evidence="7 9">
    <name type="scientific">Rozella allomycis (strain CSF55)</name>
    <dbReference type="NCBI Taxonomy" id="988480"/>
    <lineage>
        <taxon>Eukaryota</taxon>
        <taxon>Fungi</taxon>
        <taxon>Fungi incertae sedis</taxon>
        <taxon>Cryptomycota</taxon>
        <taxon>Cryptomycota incertae sedis</taxon>
        <taxon>Rozella</taxon>
    </lineage>
</organism>
<feature type="region of interest" description="Disordered" evidence="5">
    <location>
        <begin position="212"/>
        <end position="239"/>
    </location>
</feature>
<dbReference type="PROSITE" id="PS51821">
    <property type="entry name" value="VELVET"/>
    <property type="match status" value="1"/>
</dbReference>
<dbReference type="OMA" id="THLACHA"/>
<evidence type="ECO:0000256" key="3">
    <source>
        <dbReference type="ARBA" id="ARBA00023163"/>
    </source>
</evidence>
<keyword evidence="9" id="KW-1185">Reference proteome</keyword>
<dbReference type="OrthoDB" id="3056235at2759"/>
<dbReference type="PANTHER" id="PTHR33572">
    <property type="entry name" value="SPORE DEVELOPMENT REGULATOR VOSA"/>
    <property type="match status" value="1"/>
</dbReference>
<keyword evidence="3" id="KW-0804">Transcription</keyword>
<evidence type="ECO:0000259" key="6">
    <source>
        <dbReference type="PROSITE" id="PS51821"/>
    </source>
</evidence>
<sequence length="239" mass="26627">MLKRYELLIRQQPQRARIQGLGNKDRRQLDPPPILQLFIAAENGTFLPDGEISTHLACHATLVDQLSLQPISTVENNASMQHMLIGSLSVSPIHAIDPLPSSYSIKHPNTVVNVNQHNQYSPSTSPCITLNADAQETQNAPVPGIFFIFSDLSVRVEGLYRLKFTLYDLNNPNVHEPSTALCTIFSDVFTVYPAKKFPGMSESTLLSKALSKQGHKIPIRHEARNKKTSVNTEETTEEE</sequence>
<accession>A0A075AXF6</accession>